<dbReference type="Gene3D" id="3.30.70.100">
    <property type="match status" value="1"/>
</dbReference>
<proteinExistence type="predicted"/>
<dbReference type="Pfam" id="PF04940">
    <property type="entry name" value="BLUF"/>
    <property type="match status" value="1"/>
</dbReference>
<sequence length="53" mass="5841">MFTLAYKSKTITNPSPEQMLDLLQTANKKSKRGITSCLLFFSGGFLQILEGGD</sequence>
<organism evidence="2">
    <name type="scientific">Pricia antarctica</name>
    <dbReference type="NCBI Taxonomy" id="641691"/>
    <lineage>
        <taxon>Bacteria</taxon>
        <taxon>Pseudomonadati</taxon>
        <taxon>Bacteroidota</taxon>
        <taxon>Flavobacteriia</taxon>
        <taxon>Flavobacteriales</taxon>
        <taxon>Flavobacteriaceae</taxon>
        <taxon>Pricia</taxon>
    </lineage>
</organism>
<dbReference type="EMBL" id="DRGL01000037">
    <property type="protein sequence ID" value="HEA21401.1"/>
    <property type="molecule type" value="Genomic_DNA"/>
</dbReference>
<dbReference type="InterPro" id="IPR007024">
    <property type="entry name" value="BLUF_domain"/>
</dbReference>
<accession>A0A831QQD7</accession>
<name>A0A831QQD7_9FLAO</name>
<evidence type="ECO:0000259" key="1">
    <source>
        <dbReference type="PROSITE" id="PS50925"/>
    </source>
</evidence>
<dbReference type="GO" id="GO:0071949">
    <property type="term" value="F:FAD binding"/>
    <property type="evidence" value="ECO:0007669"/>
    <property type="project" value="InterPro"/>
</dbReference>
<dbReference type="Proteomes" id="UP000886191">
    <property type="component" value="Unassembled WGS sequence"/>
</dbReference>
<reference evidence="2" key="1">
    <citation type="journal article" date="2020" name="mSystems">
        <title>Genome- and Community-Level Interaction Insights into Carbon Utilization and Element Cycling Functions of Hydrothermarchaeota in Hydrothermal Sediment.</title>
        <authorList>
            <person name="Zhou Z."/>
            <person name="Liu Y."/>
            <person name="Xu W."/>
            <person name="Pan J."/>
            <person name="Luo Z.H."/>
            <person name="Li M."/>
        </authorList>
    </citation>
    <scope>NUCLEOTIDE SEQUENCE [LARGE SCALE GENOMIC DNA]</scope>
    <source>
        <strain evidence="2">HyVt-345</strain>
    </source>
</reference>
<dbReference type="AlphaFoldDB" id="A0A831QQD7"/>
<evidence type="ECO:0000313" key="2">
    <source>
        <dbReference type="EMBL" id="HEA21401.1"/>
    </source>
</evidence>
<dbReference type="SUPFAM" id="SSF54975">
    <property type="entry name" value="Acylphosphatase/BLUF domain-like"/>
    <property type="match status" value="1"/>
</dbReference>
<protein>
    <recommendedName>
        <fullName evidence="1">BLUF domain-containing protein</fullName>
    </recommendedName>
</protein>
<feature type="domain" description="BLUF" evidence="1">
    <location>
        <begin position="1"/>
        <end position="53"/>
    </location>
</feature>
<dbReference type="GO" id="GO:0009882">
    <property type="term" value="F:blue light photoreceptor activity"/>
    <property type="evidence" value="ECO:0007669"/>
    <property type="project" value="InterPro"/>
</dbReference>
<dbReference type="PROSITE" id="PS50925">
    <property type="entry name" value="BLUF"/>
    <property type="match status" value="1"/>
</dbReference>
<comment type="caution">
    <text evidence="2">The sequence shown here is derived from an EMBL/GenBank/DDBJ whole genome shotgun (WGS) entry which is preliminary data.</text>
</comment>
<gene>
    <name evidence="2" type="ORF">ENH87_10825</name>
</gene>
<dbReference type="InterPro" id="IPR036046">
    <property type="entry name" value="Acylphosphatase-like_dom_sf"/>
</dbReference>